<evidence type="ECO:0000256" key="1">
    <source>
        <dbReference type="ARBA" id="ARBA00001974"/>
    </source>
</evidence>
<dbReference type="PRINTS" id="PR00368">
    <property type="entry name" value="FADPNR"/>
</dbReference>
<keyword evidence="6" id="KW-0274">FAD</keyword>
<keyword evidence="13" id="KW-1185">Reference proteome</keyword>
<evidence type="ECO:0000313" key="13">
    <source>
        <dbReference type="Proteomes" id="UP001285354"/>
    </source>
</evidence>
<keyword evidence="7" id="KW-0521">NADP</keyword>
<proteinExistence type="inferred from homology"/>
<feature type="region of interest" description="Disordered" evidence="11">
    <location>
        <begin position="123"/>
        <end position="147"/>
    </location>
</feature>
<dbReference type="InterPro" id="IPR036188">
    <property type="entry name" value="FAD/NAD-bd_sf"/>
</dbReference>
<feature type="region of interest" description="Disordered" evidence="11">
    <location>
        <begin position="353"/>
        <end position="379"/>
    </location>
</feature>
<name>A0AAD9SZS2_9HELO</name>
<keyword evidence="8" id="KW-0560">Oxidoreductase</keyword>
<comment type="caution">
    <text evidence="12">The sequence shown here is derived from an EMBL/GenBank/DDBJ whole genome shotgun (WGS) entry which is preliminary data.</text>
</comment>
<dbReference type="GO" id="GO:0016491">
    <property type="term" value="F:oxidoreductase activity"/>
    <property type="evidence" value="ECO:0007669"/>
    <property type="project" value="UniProtKB-KW"/>
</dbReference>
<dbReference type="Pfam" id="PF13434">
    <property type="entry name" value="Lys_Orn_oxgnase"/>
    <property type="match status" value="1"/>
</dbReference>
<comment type="pathway">
    <text evidence="2">Siderophore biosynthesis.</text>
</comment>
<dbReference type="PANTHER" id="PTHR42802">
    <property type="entry name" value="MONOOXYGENASE"/>
    <property type="match status" value="1"/>
</dbReference>
<evidence type="ECO:0000256" key="10">
    <source>
        <dbReference type="ARBA" id="ARBA00049248"/>
    </source>
</evidence>
<dbReference type="InterPro" id="IPR025700">
    <property type="entry name" value="Lys/Orn_oxygenase"/>
</dbReference>
<comment type="similarity">
    <text evidence="3">Belongs to the lysine N(6)-hydroxylase/L-ornithine N(5)-oxygenase family.</text>
</comment>
<reference evidence="12" key="1">
    <citation type="submission" date="2023-06" db="EMBL/GenBank/DDBJ databases">
        <title>Draft genome of Marssonina rosae.</title>
        <authorList>
            <person name="Cheng Q."/>
        </authorList>
    </citation>
    <scope>NUCLEOTIDE SEQUENCE</scope>
    <source>
        <strain evidence="12">R4</strain>
    </source>
</reference>
<accession>A0AAD9SZS2</accession>
<dbReference type="PANTHER" id="PTHR42802:SF1">
    <property type="entry name" value="L-ORNITHINE N(5)-MONOOXYGENASE"/>
    <property type="match status" value="1"/>
</dbReference>
<sequence length="481" mass="53514">MMYDLLCIGFGPASLAIAIALVDRSSSAKVSFLERQPRFAWHAGMQLSGAKMQISFLKDLATPRNPKSHFTFMNYLFCKKRLHNFINLDTFTPSRLEYEDYLRWCAGHFEECVAYGQEVVSVEPDGHEDSGHGTADRHDDHELTDSSAKSQVTRFKVISRDIASGDFTTRVARHVVIAVGGRGKIPAELPATHPRVVHSSRYVQHVATALPSQAAAYHVAVVGSGQSAAEIFNDLPTRYPHARVTMVIKGSALRPSDDSPFVNEIFGPECVDGVFAEEGAVRAARIRADRATNYGVVRLALLEHLYEKLYMQRVKSEDPDTWLLRIKTRKRVAKVIERDGKLVLGLQRVREGKEEGDKSGEKGKTRERESRRGGEEQEEEELAVDAVFVATGYEQTAYENLLVNTRALLTAQDRNDGQTTFPVRRDYKIAFDESKVAANAGIWLQGCNEKTHGVSLSIPAPSVSSDLRFPLVPYDYGTVLG</sequence>
<dbReference type="Proteomes" id="UP001285354">
    <property type="component" value="Unassembled WGS sequence"/>
</dbReference>
<evidence type="ECO:0000256" key="3">
    <source>
        <dbReference type="ARBA" id="ARBA00007588"/>
    </source>
</evidence>
<evidence type="ECO:0000256" key="5">
    <source>
        <dbReference type="ARBA" id="ARBA00022630"/>
    </source>
</evidence>
<gene>
    <name evidence="12" type="ORF">QTJ16_005271</name>
</gene>
<evidence type="ECO:0000256" key="11">
    <source>
        <dbReference type="SAM" id="MobiDB-lite"/>
    </source>
</evidence>
<feature type="compositionally biased region" description="Basic and acidic residues" evidence="11">
    <location>
        <begin position="353"/>
        <end position="375"/>
    </location>
</feature>
<evidence type="ECO:0000256" key="7">
    <source>
        <dbReference type="ARBA" id="ARBA00022857"/>
    </source>
</evidence>
<comment type="catalytic activity">
    <reaction evidence="10">
        <text>L-ornithine + NADH + O2 = N(5)-hydroxy-L-ornithine + NAD(+) + H2O</text>
        <dbReference type="Rhea" id="RHEA:41512"/>
        <dbReference type="ChEBI" id="CHEBI:15377"/>
        <dbReference type="ChEBI" id="CHEBI:15379"/>
        <dbReference type="ChEBI" id="CHEBI:46911"/>
        <dbReference type="ChEBI" id="CHEBI:57540"/>
        <dbReference type="ChEBI" id="CHEBI:57945"/>
        <dbReference type="ChEBI" id="CHEBI:78275"/>
        <dbReference type="EC" id="1.14.13.196"/>
    </reaction>
</comment>
<organism evidence="12 13">
    <name type="scientific">Diplocarpon rosae</name>
    <dbReference type="NCBI Taxonomy" id="946125"/>
    <lineage>
        <taxon>Eukaryota</taxon>
        <taxon>Fungi</taxon>
        <taxon>Dikarya</taxon>
        <taxon>Ascomycota</taxon>
        <taxon>Pezizomycotina</taxon>
        <taxon>Leotiomycetes</taxon>
        <taxon>Helotiales</taxon>
        <taxon>Drepanopezizaceae</taxon>
        <taxon>Diplocarpon</taxon>
    </lineage>
</organism>
<feature type="compositionally biased region" description="Basic and acidic residues" evidence="11">
    <location>
        <begin position="124"/>
        <end position="144"/>
    </location>
</feature>
<dbReference type="EMBL" id="JAUBYV010000007">
    <property type="protein sequence ID" value="KAK2625959.1"/>
    <property type="molecule type" value="Genomic_DNA"/>
</dbReference>
<evidence type="ECO:0000256" key="8">
    <source>
        <dbReference type="ARBA" id="ARBA00023002"/>
    </source>
</evidence>
<comment type="cofactor">
    <cofactor evidence="1">
        <name>FAD</name>
        <dbReference type="ChEBI" id="CHEBI:57692"/>
    </cofactor>
</comment>
<evidence type="ECO:0000256" key="9">
    <source>
        <dbReference type="ARBA" id="ARBA00047598"/>
    </source>
</evidence>
<evidence type="ECO:0000256" key="6">
    <source>
        <dbReference type="ARBA" id="ARBA00022827"/>
    </source>
</evidence>
<dbReference type="EC" id="1.14.13.196" evidence="4"/>
<dbReference type="AlphaFoldDB" id="A0AAD9SZS2"/>
<dbReference type="Gene3D" id="3.50.50.60">
    <property type="entry name" value="FAD/NAD(P)-binding domain"/>
    <property type="match status" value="1"/>
</dbReference>
<protein>
    <recommendedName>
        <fullName evidence="4">L-ornithine N(5)-monooxygenase [NAD(P)H]</fullName>
        <ecNumber evidence="4">1.14.13.196</ecNumber>
    </recommendedName>
</protein>
<evidence type="ECO:0000256" key="4">
    <source>
        <dbReference type="ARBA" id="ARBA00012881"/>
    </source>
</evidence>
<comment type="catalytic activity">
    <reaction evidence="9">
        <text>L-ornithine + NADPH + O2 = N(5)-hydroxy-L-ornithine + NADP(+) + H2O</text>
        <dbReference type="Rhea" id="RHEA:41508"/>
        <dbReference type="ChEBI" id="CHEBI:15377"/>
        <dbReference type="ChEBI" id="CHEBI:15379"/>
        <dbReference type="ChEBI" id="CHEBI:46911"/>
        <dbReference type="ChEBI" id="CHEBI:57783"/>
        <dbReference type="ChEBI" id="CHEBI:58349"/>
        <dbReference type="ChEBI" id="CHEBI:78275"/>
        <dbReference type="EC" id="1.14.13.196"/>
    </reaction>
</comment>
<evidence type="ECO:0000256" key="2">
    <source>
        <dbReference type="ARBA" id="ARBA00004924"/>
    </source>
</evidence>
<keyword evidence="5" id="KW-0285">Flavoprotein</keyword>
<evidence type="ECO:0000313" key="12">
    <source>
        <dbReference type="EMBL" id="KAK2625959.1"/>
    </source>
</evidence>
<dbReference type="GO" id="GO:0006879">
    <property type="term" value="P:intracellular iron ion homeostasis"/>
    <property type="evidence" value="ECO:0007669"/>
    <property type="project" value="TreeGrafter"/>
</dbReference>
<dbReference type="SUPFAM" id="SSF51905">
    <property type="entry name" value="FAD/NAD(P)-binding domain"/>
    <property type="match status" value="1"/>
</dbReference>